<organism evidence="3 4">
    <name type="scientific">Halobacteriovorax marinus</name>
    <dbReference type="NCBI Taxonomy" id="97084"/>
    <lineage>
        <taxon>Bacteria</taxon>
        <taxon>Pseudomonadati</taxon>
        <taxon>Bdellovibrionota</taxon>
        <taxon>Bacteriovoracia</taxon>
        <taxon>Bacteriovoracales</taxon>
        <taxon>Halobacteriovoraceae</taxon>
        <taxon>Halobacteriovorax</taxon>
    </lineage>
</organism>
<name>A0A1Y5F9X4_9BACT</name>
<dbReference type="PANTHER" id="PTHR38834">
    <property type="entry name" value="PERIPLASMIC SUBSTRATE BINDING PROTEIN FAMILY 3"/>
    <property type="match status" value="1"/>
</dbReference>
<dbReference type="Gene3D" id="3.40.190.10">
    <property type="entry name" value="Periplasmic binding protein-like II"/>
    <property type="match status" value="2"/>
</dbReference>
<sequence>MLKIVMFLFLFSSISSRADLTIYTSELPPYVMNNGESGIAVDILNELFLRSKIKAELLLTPNARAIHQAQISLSSCAFPIQRSQKRESEFSWIGPIFISQSAIFTLENSKVDITVLDDVGQAVIGVLLGSSDITYLKNRGLQVEEAHNEILNARKLRSKRFKYWASDSLAAPFLAGRTGVSIRKKIIFRKSLRALACNKNLDPKIVKVMNDVLTRMYKDGTIERIRNKYLKTVAYHSNK</sequence>
<feature type="signal peptide" evidence="1">
    <location>
        <begin position="1"/>
        <end position="18"/>
    </location>
</feature>
<feature type="domain" description="Solute-binding protein family 3/N-terminal" evidence="2">
    <location>
        <begin position="19"/>
        <end position="233"/>
    </location>
</feature>
<evidence type="ECO:0000256" key="1">
    <source>
        <dbReference type="SAM" id="SignalP"/>
    </source>
</evidence>
<dbReference type="SMART" id="SM00062">
    <property type="entry name" value="PBPb"/>
    <property type="match status" value="1"/>
</dbReference>
<dbReference type="AlphaFoldDB" id="A0A1Y5F9X4"/>
<dbReference type="PANTHER" id="PTHR38834:SF3">
    <property type="entry name" value="SOLUTE-BINDING PROTEIN FAMILY 3_N-TERMINAL DOMAIN-CONTAINING PROTEIN"/>
    <property type="match status" value="1"/>
</dbReference>
<keyword evidence="1" id="KW-0732">Signal</keyword>
<dbReference type="InterPro" id="IPR001638">
    <property type="entry name" value="Solute-binding_3/MltF_N"/>
</dbReference>
<evidence type="ECO:0000313" key="3">
    <source>
        <dbReference type="EMBL" id="OUR95340.1"/>
    </source>
</evidence>
<comment type="caution">
    <text evidence="3">The sequence shown here is derived from an EMBL/GenBank/DDBJ whole genome shotgun (WGS) entry which is preliminary data.</text>
</comment>
<evidence type="ECO:0000259" key="2">
    <source>
        <dbReference type="SMART" id="SM00062"/>
    </source>
</evidence>
<proteinExistence type="predicted"/>
<reference evidence="4" key="1">
    <citation type="journal article" date="2017" name="Proc. Natl. Acad. Sci. U.S.A.">
        <title>Simulation of Deepwater Horizon oil plume reveals substrate specialization within a complex community of hydrocarbon-degraders.</title>
        <authorList>
            <person name="Hu P."/>
            <person name="Dubinsky E.A."/>
            <person name="Probst A.J."/>
            <person name="Wang J."/>
            <person name="Sieber C.M.K."/>
            <person name="Tom L.M."/>
            <person name="Gardinali P."/>
            <person name="Banfield J.F."/>
            <person name="Atlas R.M."/>
            <person name="Andersen G.L."/>
        </authorList>
    </citation>
    <scope>NUCLEOTIDE SEQUENCE [LARGE SCALE GENOMIC DNA]</scope>
</reference>
<protein>
    <recommendedName>
        <fullName evidence="2">Solute-binding protein family 3/N-terminal domain-containing protein</fullName>
    </recommendedName>
</protein>
<accession>A0A1Y5F9X4</accession>
<gene>
    <name evidence="3" type="ORF">A9Q84_16005</name>
</gene>
<dbReference type="SUPFAM" id="SSF53850">
    <property type="entry name" value="Periplasmic binding protein-like II"/>
    <property type="match status" value="1"/>
</dbReference>
<dbReference type="Proteomes" id="UP000196531">
    <property type="component" value="Unassembled WGS sequence"/>
</dbReference>
<dbReference type="Pfam" id="PF00497">
    <property type="entry name" value="SBP_bac_3"/>
    <property type="match status" value="1"/>
</dbReference>
<feature type="chain" id="PRO_5013187100" description="Solute-binding protein family 3/N-terminal domain-containing protein" evidence="1">
    <location>
        <begin position="19"/>
        <end position="239"/>
    </location>
</feature>
<dbReference type="EMBL" id="MAAO01000008">
    <property type="protein sequence ID" value="OUR95340.1"/>
    <property type="molecule type" value="Genomic_DNA"/>
</dbReference>
<evidence type="ECO:0000313" key="4">
    <source>
        <dbReference type="Proteomes" id="UP000196531"/>
    </source>
</evidence>